<reference evidence="2" key="1">
    <citation type="journal article" date="2018" name="Data Brief">
        <title>Genome sequence data from 17 accessions of Ensete ventricosum, a staple food crop for millions in Ethiopia.</title>
        <authorList>
            <person name="Yemataw Z."/>
            <person name="Muzemil S."/>
            <person name="Ambachew D."/>
            <person name="Tripathi L."/>
            <person name="Tesfaye K."/>
            <person name="Chala A."/>
            <person name="Farbos A."/>
            <person name="O'Neill P."/>
            <person name="Moore K."/>
            <person name="Grant M."/>
            <person name="Studholme D.J."/>
        </authorList>
    </citation>
    <scope>NUCLEOTIDE SEQUENCE [LARGE SCALE GENOMIC DNA]</scope>
    <source>
        <tissue evidence="2">Leaf</tissue>
    </source>
</reference>
<dbReference type="EMBL" id="KV876260">
    <property type="protein sequence ID" value="RZR74480.1"/>
    <property type="molecule type" value="Genomic_DNA"/>
</dbReference>
<feature type="region of interest" description="Disordered" evidence="1">
    <location>
        <begin position="1"/>
        <end position="24"/>
    </location>
</feature>
<accession>A0A445MJN9</accession>
<evidence type="ECO:0000256" key="1">
    <source>
        <dbReference type="SAM" id="MobiDB-lite"/>
    </source>
</evidence>
<name>A0A445MJN9_ENSVE</name>
<dbReference type="AlphaFoldDB" id="A0A445MJN9"/>
<proteinExistence type="predicted"/>
<organism evidence="2">
    <name type="scientific">Ensete ventricosum</name>
    <name type="common">Abyssinian banana</name>
    <name type="synonym">Musa ensete</name>
    <dbReference type="NCBI Taxonomy" id="4639"/>
    <lineage>
        <taxon>Eukaryota</taxon>
        <taxon>Viridiplantae</taxon>
        <taxon>Streptophyta</taxon>
        <taxon>Embryophyta</taxon>
        <taxon>Tracheophyta</taxon>
        <taxon>Spermatophyta</taxon>
        <taxon>Magnoliopsida</taxon>
        <taxon>Liliopsida</taxon>
        <taxon>Zingiberales</taxon>
        <taxon>Musaceae</taxon>
        <taxon>Ensete</taxon>
    </lineage>
</organism>
<protein>
    <submittedName>
        <fullName evidence="2">Uncharacterized protein</fullName>
    </submittedName>
</protein>
<dbReference type="Proteomes" id="UP000290560">
    <property type="component" value="Unassembled WGS sequence"/>
</dbReference>
<sequence length="84" mass="9318">MPHGNMVHRGSRKKEGGRDGGREGGKEMFVTCLVAQEKCNDYTAALFAFVDCDSRRETVSLLSFVETTETKSENLIMLLNKMGS</sequence>
<feature type="compositionally biased region" description="Basic and acidic residues" evidence="1">
    <location>
        <begin position="13"/>
        <end position="24"/>
    </location>
</feature>
<evidence type="ECO:0000313" key="2">
    <source>
        <dbReference type="EMBL" id="RZR74480.1"/>
    </source>
</evidence>
<gene>
    <name evidence="2" type="ORF">BHM03_00037365</name>
</gene>